<evidence type="ECO:0000313" key="3">
    <source>
        <dbReference type="Proteomes" id="UP001570511"/>
    </source>
</evidence>
<keyword evidence="1" id="KW-0472">Membrane</keyword>
<accession>A0ABD5MMF9</accession>
<keyword evidence="3" id="KW-1185">Reference proteome</keyword>
<keyword evidence="1" id="KW-0812">Transmembrane</keyword>
<reference evidence="2 3" key="1">
    <citation type="submission" date="2024-08" db="EMBL/GenBank/DDBJ databases">
        <title>Halobellus sp. MBLA0158 whole genome sequence.</title>
        <authorList>
            <person name="Hwang C.Y."/>
            <person name="Cho E.-S."/>
            <person name="Seo M.-J."/>
        </authorList>
    </citation>
    <scope>NUCLEOTIDE SEQUENCE [LARGE SCALE GENOMIC DNA]</scope>
    <source>
        <strain evidence="2 3">MBLA0158</strain>
    </source>
</reference>
<dbReference type="EMBL" id="JBGNYA010000002">
    <property type="protein sequence ID" value="MFA1612511.1"/>
    <property type="molecule type" value="Genomic_DNA"/>
</dbReference>
<proteinExistence type="predicted"/>
<organism evidence="2 3">
    <name type="scientific">Halobellus rubicundus</name>
    <dbReference type="NCBI Taxonomy" id="2996466"/>
    <lineage>
        <taxon>Archaea</taxon>
        <taxon>Methanobacteriati</taxon>
        <taxon>Methanobacteriota</taxon>
        <taxon>Stenosarchaea group</taxon>
        <taxon>Halobacteria</taxon>
        <taxon>Halobacteriales</taxon>
        <taxon>Haloferacaceae</taxon>
        <taxon>Halobellus</taxon>
    </lineage>
</organism>
<dbReference type="AlphaFoldDB" id="A0ABD5MMF9"/>
<evidence type="ECO:0000256" key="1">
    <source>
        <dbReference type="SAM" id="Phobius"/>
    </source>
</evidence>
<protein>
    <submittedName>
        <fullName evidence="2">Uncharacterized protein</fullName>
    </submittedName>
</protein>
<sequence>MERRTLVFTAVAGHLLLTALHGFVHVAIPVFPNGRTAVVAVVALYVLPVVGAGLVARSHHRVGAAVLFGAGVVSLAFEGTLHFLVGNPDHVAHVVNHQTPFKVTAVLTTAGDLLLVGAAWLSVQGS</sequence>
<comment type="caution">
    <text evidence="2">The sequence shown here is derived from an EMBL/GenBank/DDBJ whole genome shotgun (WGS) entry which is preliminary data.</text>
</comment>
<dbReference type="RefSeq" id="WP_372391767.1">
    <property type="nucleotide sequence ID" value="NZ_JBGNYA010000002.1"/>
</dbReference>
<feature type="transmembrane region" description="Helical" evidence="1">
    <location>
        <begin position="38"/>
        <end position="56"/>
    </location>
</feature>
<keyword evidence="1" id="KW-1133">Transmembrane helix</keyword>
<feature type="transmembrane region" description="Helical" evidence="1">
    <location>
        <begin position="105"/>
        <end position="123"/>
    </location>
</feature>
<gene>
    <name evidence="2" type="ORF">OS889_16115</name>
</gene>
<evidence type="ECO:0000313" key="2">
    <source>
        <dbReference type="EMBL" id="MFA1612511.1"/>
    </source>
</evidence>
<feature type="transmembrane region" description="Helical" evidence="1">
    <location>
        <begin position="63"/>
        <end position="85"/>
    </location>
</feature>
<name>A0ABD5MMF9_9EURY</name>
<dbReference type="Proteomes" id="UP001570511">
    <property type="component" value="Unassembled WGS sequence"/>
</dbReference>